<evidence type="ECO:0000313" key="1">
    <source>
        <dbReference type="EMBL" id="KAF4613325.1"/>
    </source>
</evidence>
<dbReference type="Proteomes" id="UP000521872">
    <property type="component" value="Unassembled WGS sequence"/>
</dbReference>
<proteinExistence type="predicted"/>
<dbReference type="EMBL" id="JAACJL010000046">
    <property type="protein sequence ID" value="KAF4613325.1"/>
    <property type="molecule type" value="Genomic_DNA"/>
</dbReference>
<evidence type="ECO:0000313" key="2">
    <source>
        <dbReference type="Proteomes" id="UP000521872"/>
    </source>
</evidence>
<reference evidence="1 2" key="1">
    <citation type="submission" date="2019-12" db="EMBL/GenBank/DDBJ databases">
        <authorList>
            <person name="Floudas D."/>
            <person name="Bentzer J."/>
            <person name="Ahren D."/>
            <person name="Johansson T."/>
            <person name="Persson P."/>
            <person name="Tunlid A."/>
        </authorList>
    </citation>
    <scope>NUCLEOTIDE SEQUENCE [LARGE SCALE GENOMIC DNA]</scope>
    <source>
        <strain evidence="1 2">CBS 102.39</strain>
    </source>
</reference>
<protein>
    <submittedName>
        <fullName evidence="1">Uncharacterized protein</fullName>
    </submittedName>
</protein>
<gene>
    <name evidence="1" type="ORF">D9613_010809</name>
</gene>
<keyword evidence="2" id="KW-1185">Reference proteome</keyword>
<dbReference type="InterPro" id="IPR032675">
    <property type="entry name" value="LRR_dom_sf"/>
</dbReference>
<comment type="caution">
    <text evidence="1">The sequence shown here is derived from an EMBL/GenBank/DDBJ whole genome shotgun (WGS) entry which is preliminary data.</text>
</comment>
<accession>A0A8H4QLF8</accession>
<dbReference type="Gene3D" id="3.80.10.10">
    <property type="entry name" value="Ribonuclease Inhibitor"/>
    <property type="match status" value="1"/>
</dbReference>
<dbReference type="AlphaFoldDB" id="A0A8H4QLF8"/>
<dbReference type="SUPFAM" id="SSF52047">
    <property type="entry name" value="RNI-like"/>
    <property type="match status" value="1"/>
</dbReference>
<name>A0A8H4QLF8_9AGAR</name>
<organism evidence="1 2">
    <name type="scientific">Agrocybe pediades</name>
    <dbReference type="NCBI Taxonomy" id="84607"/>
    <lineage>
        <taxon>Eukaryota</taxon>
        <taxon>Fungi</taxon>
        <taxon>Dikarya</taxon>
        <taxon>Basidiomycota</taxon>
        <taxon>Agaricomycotina</taxon>
        <taxon>Agaricomycetes</taxon>
        <taxon>Agaricomycetidae</taxon>
        <taxon>Agaricales</taxon>
        <taxon>Agaricineae</taxon>
        <taxon>Strophariaceae</taxon>
        <taxon>Agrocybe</taxon>
    </lineage>
</organism>
<sequence>MDVIECAAISFSDAEVIQGDGEDGPSSKEIGVPELSPVAEELNDLLGRISSLCTLIEKLGKDFIVENGQYDLTGNMDESVSHELQRYAATVEVFDNTSDISVTNMKTISDGTLFYLVHMQGMMKPLFPNLHTLCLTQTTTSRFPHLVLFTSPSLARVELSDNDQTSNLPVVLFLQRQRRYHSVTEMILHRIRLSSGAFKTISTLHQLKHLELRDVSGSSDASDLKRLFDIPHLSYLDLGIQSMEYTPTFQPSKAAFSAARKEDRRVHESLETFIFEGDLTALLDLRDNIVSARLKTLAIRLPGIADFHRRTTINVVETVLKKKPGFIKMQEHQVINTKTVTNPLWVLLTDIVSYLSGSLQSLALLLHDRAIHGASAKGIYYDLYRLRALTSLHLKGFPLPKEFTWTPSRYYWRRSEPPWPKIRYLRFELGLGSSSGGSFYDPNLPFEVLDYVAKSYPNIEFFEGPVGLPTFPMLHDDNLEEGIHHYDLDAFKSIKINPSLTTLSIGTYNSKSRCEVDIRVAEYLTLYLQQMFPNLQKVIPHPLYEGKFWNRVEALLQMHRKIREMNQTPSQ</sequence>